<dbReference type="OrthoDB" id="10402687at2759"/>
<dbReference type="SUPFAM" id="SSF52266">
    <property type="entry name" value="SGNH hydrolase"/>
    <property type="match status" value="1"/>
</dbReference>
<feature type="compositionally biased region" description="Polar residues" evidence="2">
    <location>
        <begin position="1013"/>
        <end position="1028"/>
    </location>
</feature>
<organism evidence="3 4">
    <name type="scientific">Mytilus coruscus</name>
    <name type="common">Sea mussel</name>
    <dbReference type="NCBI Taxonomy" id="42192"/>
    <lineage>
        <taxon>Eukaryota</taxon>
        <taxon>Metazoa</taxon>
        <taxon>Spiralia</taxon>
        <taxon>Lophotrochozoa</taxon>
        <taxon>Mollusca</taxon>
        <taxon>Bivalvia</taxon>
        <taxon>Autobranchia</taxon>
        <taxon>Pteriomorphia</taxon>
        <taxon>Mytilida</taxon>
        <taxon>Mytiloidea</taxon>
        <taxon>Mytilidae</taxon>
        <taxon>Mytilinae</taxon>
        <taxon>Mytilus</taxon>
    </lineage>
</organism>
<name>A0A6J8AAD7_MYTCO</name>
<feature type="coiled-coil region" evidence="1">
    <location>
        <begin position="1035"/>
        <end position="1111"/>
    </location>
</feature>
<feature type="region of interest" description="Disordered" evidence="2">
    <location>
        <begin position="1009"/>
        <end position="1028"/>
    </location>
</feature>
<evidence type="ECO:0000256" key="1">
    <source>
        <dbReference type="SAM" id="Coils"/>
    </source>
</evidence>
<evidence type="ECO:0000313" key="4">
    <source>
        <dbReference type="Proteomes" id="UP000507470"/>
    </source>
</evidence>
<gene>
    <name evidence="3" type="ORF">MCOR_4911</name>
</gene>
<dbReference type="InterPro" id="IPR036514">
    <property type="entry name" value="SGNH_hydro_sf"/>
</dbReference>
<proteinExistence type="predicted"/>
<keyword evidence="4" id="KW-1185">Reference proteome</keyword>
<sequence length="1336" mass="156850">MTTLDLNTYIQVQKKDVDQKLFLTAETSLQKIIKVVENHSSICNGHFSMKKLTPKGHVAAVRFNCDSDKHHSILWSSSPYLPNGEYLENLKTFHGYTCSGMLPVHYNRFANAAKIGHINKQKQQYMFQRYKHHIEQQYNESIASAVLEEIGMYDDLTGMNIMTDARHGWRKNAKDSSVVAIGEKIHKVLKCEHITKSDDSVSQRHEKLGTQRIYHYLEGQDVQVNVHSHDRNLSINKLVKDKGIITNQNDPWYAIKKNNHQKCHPDSRCKRDTNYEPKRIVLSIPIAEKLLLGVIRKSTIYTHPEDYVLAKDTCYVESFNNTMKIFPDKRIAFSDDNYQARSQLAVCNWNENVDRDFTSIWNPNRRNAPRSNIRKKNYIPPTYNYREKYKLLKFLREPIVPPPGQRLLTPVVLTDSKGYWVSKHCTIPTENTIKWWFRSGRTSTQGLEWLHSNLDSKIGQLDNISLYIWLGTCDLTSYDGKYISLRSEEQDTIKTLTDNYQHIIELFRNYPGCKLTFLQLPPYSIYAWNKYKQHPELKQFIEQDIKLLKQYTEINEHIGNLNRTLGSITPNFASDIYHKVNKKKSDNKRKASDQYNFNLYRDGIHPDTNLARVWLRKITKQAIFDCCQKPNLKHSKSDSKLYIGKTYENRYVLNIEKSLKKKFETTQRTEIEYSYTGGGITAKLDAVSFELFKYACETYFDTCNKTTAKDKTGNKVQYTYQITDSTNLSFTINAYITKCTLLINGKDAHQFIHQHAQEIHKIMSNTQINGAKINIEMLKKNLAIKLKEALNSLQQNKVIVKNLDKEQEKQHELQQDEKCFKCRRHCRTRSVMCKNNHWVHYKCDKLAEKEIEEIEQSVHNYVCKICINEEFDTRNNFEQLAILHIDCAIDNPELSIADMTLQEEIQCYACNNFEQSVENRCLTCDMPFHDNCLDNDTQKCYSCIGLAEQRDLSDKTQQQTHETIPKSVEIETTYINESGPINIPLETTPKYIQPEFRATVSTAQRDEIRQKTQPESPNTSHLITDGSTYTVTADKNKLDENHKIRMKELKQLEQKLKKREEQLKMKEAMINENMKEKTNILNRLHKAEFRNLELENTIKTLYTKIESFQNKQNQHPPEHQNTTSSATDDLVIGIREKVTKYVLSKVDDEINKLQNENKNTSNDTLNRQIQTSYDYKQMYPSNQQLYYRDSSYNQNYGEPPATNRYSMYGAQFSEPNQYWYRSENEDRKYQNHVQREISSQYSYQTEIETRNICKDNLIEVVPNWTNKEKVQNHISVQNNTIHHLRTNDQNTYHSRHTDQQTIDNQYRKIGQPLYYQPTSYTDHFLYHPSLNQTRTR</sequence>
<evidence type="ECO:0000256" key="2">
    <source>
        <dbReference type="SAM" id="MobiDB-lite"/>
    </source>
</evidence>
<reference evidence="3 4" key="1">
    <citation type="submission" date="2020-06" db="EMBL/GenBank/DDBJ databases">
        <authorList>
            <person name="Li R."/>
            <person name="Bekaert M."/>
        </authorList>
    </citation>
    <scope>NUCLEOTIDE SEQUENCE [LARGE SCALE GENOMIC DNA]</scope>
    <source>
        <strain evidence="4">wild</strain>
    </source>
</reference>
<accession>A0A6J8AAD7</accession>
<keyword evidence="1" id="KW-0175">Coiled coil</keyword>
<dbReference type="EMBL" id="CACVKT020000876">
    <property type="protein sequence ID" value="CAC5363504.1"/>
    <property type="molecule type" value="Genomic_DNA"/>
</dbReference>
<protein>
    <recommendedName>
        <fullName evidence="5">Zinc finger PHD-type domain-containing protein</fullName>
    </recommendedName>
</protein>
<evidence type="ECO:0000313" key="3">
    <source>
        <dbReference type="EMBL" id="CAC5363504.1"/>
    </source>
</evidence>
<dbReference type="Gene3D" id="3.40.50.1110">
    <property type="entry name" value="SGNH hydrolase"/>
    <property type="match status" value="1"/>
</dbReference>
<evidence type="ECO:0008006" key="5">
    <source>
        <dbReference type="Google" id="ProtNLM"/>
    </source>
</evidence>
<dbReference type="Proteomes" id="UP000507470">
    <property type="component" value="Unassembled WGS sequence"/>
</dbReference>